<name>A0AC60Q228_IXOPE</name>
<protein>
    <submittedName>
        <fullName evidence="1">Uncharacterized protein</fullName>
    </submittedName>
</protein>
<evidence type="ECO:0000313" key="1">
    <source>
        <dbReference type="EMBL" id="KAG0427722.1"/>
    </source>
</evidence>
<dbReference type="Proteomes" id="UP000805193">
    <property type="component" value="Unassembled WGS sequence"/>
</dbReference>
<dbReference type="EMBL" id="JABSTQ010009598">
    <property type="protein sequence ID" value="KAG0427722.1"/>
    <property type="molecule type" value="Genomic_DNA"/>
</dbReference>
<proteinExistence type="predicted"/>
<sequence length="88" mass="9113">MDGGTSRCSGGGVSVFRTTLLSTLLSTAPRTLRGATTTIDGCTPEPEALNKTSTYQPAFFAATISPGTDAHPLLSVQTLVIDKRRGTA</sequence>
<reference evidence="1 2" key="1">
    <citation type="journal article" date="2020" name="Cell">
        <title>Large-Scale Comparative Analyses of Tick Genomes Elucidate Their Genetic Diversity and Vector Capacities.</title>
        <authorList>
            <consortium name="Tick Genome and Microbiome Consortium (TIGMIC)"/>
            <person name="Jia N."/>
            <person name="Wang J."/>
            <person name="Shi W."/>
            <person name="Du L."/>
            <person name="Sun Y."/>
            <person name="Zhan W."/>
            <person name="Jiang J.F."/>
            <person name="Wang Q."/>
            <person name="Zhang B."/>
            <person name="Ji P."/>
            <person name="Bell-Sakyi L."/>
            <person name="Cui X.M."/>
            <person name="Yuan T.T."/>
            <person name="Jiang B.G."/>
            <person name="Yang W.F."/>
            <person name="Lam T.T."/>
            <person name="Chang Q.C."/>
            <person name="Ding S.J."/>
            <person name="Wang X.J."/>
            <person name="Zhu J.G."/>
            <person name="Ruan X.D."/>
            <person name="Zhao L."/>
            <person name="Wei J.T."/>
            <person name="Ye R.Z."/>
            <person name="Que T.C."/>
            <person name="Du C.H."/>
            <person name="Zhou Y.H."/>
            <person name="Cheng J.X."/>
            <person name="Dai P.F."/>
            <person name="Guo W.B."/>
            <person name="Han X.H."/>
            <person name="Huang E.J."/>
            <person name="Li L.F."/>
            <person name="Wei W."/>
            <person name="Gao Y.C."/>
            <person name="Liu J.Z."/>
            <person name="Shao H.Z."/>
            <person name="Wang X."/>
            <person name="Wang C.C."/>
            <person name="Yang T.C."/>
            <person name="Huo Q.B."/>
            <person name="Li W."/>
            <person name="Chen H.Y."/>
            <person name="Chen S.E."/>
            <person name="Zhou L.G."/>
            <person name="Ni X.B."/>
            <person name="Tian J.H."/>
            <person name="Sheng Y."/>
            <person name="Liu T."/>
            <person name="Pan Y.S."/>
            <person name="Xia L.Y."/>
            <person name="Li J."/>
            <person name="Zhao F."/>
            <person name="Cao W.C."/>
        </authorList>
    </citation>
    <scope>NUCLEOTIDE SEQUENCE [LARGE SCALE GENOMIC DNA]</scope>
    <source>
        <strain evidence="1">Iper-2018</strain>
    </source>
</reference>
<gene>
    <name evidence="1" type="ORF">HPB47_025247</name>
</gene>
<organism evidence="1 2">
    <name type="scientific">Ixodes persulcatus</name>
    <name type="common">Taiga tick</name>
    <dbReference type="NCBI Taxonomy" id="34615"/>
    <lineage>
        <taxon>Eukaryota</taxon>
        <taxon>Metazoa</taxon>
        <taxon>Ecdysozoa</taxon>
        <taxon>Arthropoda</taxon>
        <taxon>Chelicerata</taxon>
        <taxon>Arachnida</taxon>
        <taxon>Acari</taxon>
        <taxon>Parasitiformes</taxon>
        <taxon>Ixodida</taxon>
        <taxon>Ixodoidea</taxon>
        <taxon>Ixodidae</taxon>
        <taxon>Ixodinae</taxon>
        <taxon>Ixodes</taxon>
    </lineage>
</organism>
<evidence type="ECO:0000313" key="2">
    <source>
        <dbReference type="Proteomes" id="UP000805193"/>
    </source>
</evidence>
<accession>A0AC60Q228</accession>
<keyword evidence="2" id="KW-1185">Reference proteome</keyword>
<comment type="caution">
    <text evidence="1">The sequence shown here is derived from an EMBL/GenBank/DDBJ whole genome shotgun (WGS) entry which is preliminary data.</text>
</comment>